<name>A0A6G5AID1_RHIMP</name>
<organism evidence="2">
    <name type="scientific">Rhipicephalus microplus</name>
    <name type="common">Cattle tick</name>
    <name type="synonym">Boophilus microplus</name>
    <dbReference type="NCBI Taxonomy" id="6941"/>
    <lineage>
        <taxon>Eukaryota</taxon>
        <taxon>Metazoa</taxon>
        <taxon>Ecdysozoa</taxon>
        <taxon>Arthropoda</taxon>
        <taxon>Chelicerata</taxon>
        <taxon>Arachnida</taxon>
        <taxon>Acari</taxon>
        <taxon>Parasitiformes</taxon>
        <taxon>Ixodida</taxon>
        <taxon>Ixodoidea</taxon>
        <taxon>Ixodidae</taxon>
        <taxon>Rhipicephalinae</taxon>
        <taxon>Rhipicephalus</taxon>
        <taxon>Boophilus</taxon>
    </lineage>
</organism>
<feature type="transmembrane region" description="Helical" evidence="1">
    <location>
        <begin position="19"/>
        <end position="36"/>
    </location>
</feature>
<accession>A0A6G5AID1</accession>
<evidence type="ECO:0000256" key="1">
    <source>
        <dbReference type="SAM" id="Phobius"/>
    </source>
</evidence>
<feature type="transmembrane region" description="Helical" evidence="1">
    <location>
        <begin position="75"/>
        <end position="94"/>
    </location>
</feature>
<evidence type="ECO:0000313" key="2">
    <source>
        <dbReference type="EMBL" id="NIE49797.1"/>
    </source>
</evidence>
<proteinExistence type="predicted"/>
<feature type="transmembrane region" description="Helical" evidence="1">
    <location>
        <begin position="42"/>
        <end position="63"/>
    </location>
</feature>
<dbReference type="EMBL" id="GIKN01007524">
    <property type="protein sequence ID" value="NIE49797.1"/>
    <property type="molecule type" value="Transcribed_RNA"/>
</dbReference>
<keyword evidence="1" id="KW-0472">Membrane</keyword>
<keyword evidence="1" id="KW-1133">Transmembrane helix</keyword>
<sequence length="119" mass="13820">MFICPCAGRMLYLFNYHKIFIIFLWFLQCFFFSNAYDFSDAAVLGAAVYILCLANLLLSYFLFSLFSFTETYANLNFSCSFLCLPPSIMPTWALKVLLNNKYYYYSLAKNCLISSSKIL</sequence>
<dbReference type="AlphaFoldDB" id="A0A6G5AID1"/>
<reference evidence="2" key="1">
    <citation type="submission" date="2020-03" db="EMBL/GenBank/DDBJ databases">
        <title>A transcriptome and proteome of the tick Rhipicephalus microplus shaped by the genetic composition of its hosts and developmental stage.</title>
        <authorList>
            <person name="Garcia G.R."/>
            <person name="Ribeiro J.M.C."/>
            <person name="Maruyama S.R."/>
            <person name="Gardinasse L.G."/>
            <person name="Nelson K."/>
            <person name="Ferreira B.R."/>
            <person name="Andrade T.G."/>
            <person name="Santos I.K.F.M."/>
        </authorList>
    </citation>
    <scope>NUCLEOTIDE SEQUENCE</scope>
    <source>
        <strain evidence="2">NSGR</strain>
        <tissue evidence="2">Salivary glands</tissue>
    </source>
</reference>
<protein>
    <submittedName>
        <fullName evidence="2">Uncharacterized protein</fullName>
    </submittedName>
</protein>
<keyword evidence="1" id="KW-0812">Transmembrane</keyword>